<dbReference type="EMBL" id="JBHFEH010000002">
    <property type="protein sequence ID" value="KAL2058349.1"/>
    <property type="molecule type" value="Genomic_DNA"/>
</dbReference>
<sequence length="282" mass="32580">MISSHCIYFQCVLLCPRSIYEEEIVAIIPTVDYGGLSEKYITAALATGILGIVQIFMTSLDRTLETKVWCSRDSSEPEVSLRRELLIWTLSNLLRRLKCREKFTDNTSSMFDYPRALLWAVKDYKEAHLYSWIIQYPLIRKHISKSLPNSECCPSPRTSHGTMAQAGFNQLLRWYEIITSPDPETIKAILKATLIHLTETTMMNGLLEQQKTSDNFWKYPFLHVIYYEFNASGVPRDLSRPSTVSASIFWAMLKKALRPWEDVKLFLDSFSGAARWQMAIRI</sequence>
<comment type="caution">
    <text evidence="1">The sequence shown here is derived from an EMBL/GenBank/DDBJ whole genome shotgun (WGS) entry which is preliminary data.</text>
</comment>
<proteinExistence type="predicted"/>
<accession>A0ABR4BKL4</accession>
<evidence type="ECO:0000313" key="2">
    <source>
        <dbReference type="Proteomes" id="UP001590951"/>
    </source>
</evidence>
<protein>
    <submittedName>
        <fullName evidence="1">Uncharacterized protein</fullName>
    </submittedName>
</protein>
<organism evidence="1 2">
    <name type="scientific">Lepraria finkii</name>
    <dbReference type="NCBI Taxonomy" id="1340010"/>
    <lineage>
        <taxon>Eukaryota</taxon>
        <taxon>Fungi</taxon>
        <taxon>Dikarya</taxon>
        <taxon>Ascomycota</taxon>
        <taxon>Pezizomycotina</taxon>
        <taxon>Lecanoromycetes</taxon>
        <taxon>OSLEUM clade</taxon>
        <taxon>Lecanoromycetidae</taxon>
        <taxon>Lecanorales</taxon>
        <taxon>Lecanorineae</taxon>
        <taxon>Stereocaulaceae</taxon>
        <taxon>Lepraria</taxon>
    </lineage>
</organism>
<dbReference type="Proteomes" id="UP001590951">
    <property type="component" value="Unassembled WGS sequence"/>
</dbReference>
<gene>
    <name evidence="1" type="ORF">ABVK25_001077</name>
</gene>
<keyword evidence="2" id="KW-1185">Reference proteome</keyword>
<name>A0ABR4BKL4_9LECA</name>
<evidence type="ECO:0000313" key="1">
    <source>
        <dbReference type="EMBL" id="KAL2058349.1"/>
    </source>
</evidence>
<reference evidence="1 2" key="1">
    <citation type="submission" date="2024-09" db="EMBL/GenBank/DDBJ databases">
        <title>Rethinking Asexuality: The Enigmatic Case of Functional Sexual Genes in Lepraria (Stereocaulaceae).</title>
        <authorList>
            <person name="Doellman M."/>
            <person name="Sun Y."/>
            <person name="Barcenas-Pena A."/>
            <person name="Lumbsch H.T."/>
            <person name="Grewe F."/>
        </authorList>
    </citation>
    <scope>NUCLEOTIDE SEQUENCE [LARGE SCALE GENOMIC DNA]</scope>
    <source>
        <strain evidence="1 2">Grewe 0041</strain>
    </source>
</reference>